<feature type="transmembrane region" description="Helical" evidence="5">
    <location>
        <begin position="191"/>
        <end position="210"/>
    </location>
</feature>
<dbReference type="GO" id="GO:0004673">
    <property type="term" value="F:protein histidine kinase activity"/>
    <property type="evidence" value="ECO:0007669"/>
    <property type="project" value="UniProtKB-EC"/>
</dbReference>
<evidence type="ECO:0000256" key="5">
    <source>
        <dbReference type="SAM" id="Phobius"/>
    </source>
</evidence>
<evidence type="ECO:0000256" key="1">
    <source>
        <dbReference type="ARBA" id="ARBA00000085"/>
    </source>
</evidence>
<feature type="transmembrane region" description="Helical" evidence="5">
    <location>
        <begin position="67"/>
        <end position="83"/>
    </location>
</feature>
<keyword evidence="5" id="KW-0812">Transmembrane</keyword>
<dbReference type="InterPro" id="IPR029016">
    <property type="entry name" value="GAF-like_dom_sf"/>
</dbReference>
<keyword evidence="3 7" id="KW-0808">Transferase</keyword>
<sequence>MAQLLTLLLFGAGAVVCALSAIAVAKMGDSQRSDRFAGITALLVSGVWCLLVITLPPSSSLTQFYEILRNLAWIFVLFRLFANDGRDESLALVRPVAVALGLVEFLQFFLIAIASAEPQPVAAVVQMMALFRILVAVGALLLVHNLYGGAATSSRRLLAWNSAALALFWLFELNLYTVAYLSGKTTVQLGALRAAVVAVSAAMFAFGYLQKSAGLRFKPSRAMTFSTLSIALTGFYFLAMVALSDRVARASGDLAHVTQVGILLLAAIIVALWLPSPRLRGSLRLLALKHLFKHRYDYRNEWIRFTNTMANAASDTASLQQRAIQSLADITDSGAGLLLAPDETGSLTLAERWRWDAIDVPAPAMPSALARIFEGEGLILDFGEVRAGIEHHGELQHIPEWLVADPQIWSAVPLLHSERLMGVIVLARPAAPRRLDWEDFDLLAISGQQLASYLAENASHEALQEAARFDEFNRRMAFVMHDIKNLSSQMGLLARNAEKHAENPEFRKDMVVTLRNSTDKLDGLVRRLGRYGTPRGERRQAIELKRMARDIRLRFAETHPVEIQSNGECVVVGDAECLDQAISHLVQNAIDASPEGHQVLMEIGSTGLRGEISVIDTGKGMSAQFIRTELFRPFQSTKDNGFGIGACEARELVHAMGGRLHVQSREGLGSRFTVSLPLAEAARLIERQHGTDDVDERAA</sequence>
<dbReference type="InterPro" id="IPR014265">
    <property type="entry name" value="XrtA/PrsK"/>
</dbReference>
<keyword evidence="5" id="KW-1133">Transmembrane helix</keyword>
<evidence type="ECO:0000313" key="8">
    <source>
        <dbReference type="Proteomes" id="UP000439780"/>
    </source>
</evidence>
<comment type="caution">
    <text evidence="7">The sequence shown here is derived from an EMBL/GenBank/DDBJ whole genome shotgun (WGS) entry which is preliminary data.</text>
</comment>
<dbReference type="NCBIfam" id="TIGR02916">
    <property type="entry name" value="PEP_his_kin"/>
    <property type="match status" value="1"/>
</dbReference>
<keyword evidence="4 7" id="KW-0418">Kinase</keyword>
<reference evidence="7 8" key="1">
    <citation type="submission" date="2019-12" db="EMBL/GenBank/DDBJ databases">
        <title>Genomic-based taxomic classification of the family Erythrobacteraceae.</title>
        <authorList>
            <person name="Xu L."/>
        </authorList>
    </citation>
    <scope>NUCLEOTIDE SEQUENCE [LARGE SCALE GENOMIC DNA]</scope>
    <source>
        <strain evidence="7 8">KEMB 9005-328</strain>
    </source>
</reference>
<protein>
    <recommendedName>
        <fullName evidence="2">histidine kinase</fullName>
        <ecNumber evidence="2">2.7.13.3</ecNumber>
    </recommendedName>
</protein>
<feature type="transmembrane region" description="Helical" evidence="5">
    <location>
        <begin position="121"/>
        <end position="146"/>
    </location>
</feature>
<dbReference type="PRINTS" id="PR00344">
    <property type="entry name" value="BCTRLSENSOR"/>
</dbReference>
<feature type="domain" description="Histidine kinase" evidence="6">
    <location>
        <begin position="478"/>
        <end position="680"/>
    </location>
</feature>
<dbReference type="Pfam" id="PF02518">
    <property type="entry name" value="HATPase_c"/>
    <property type="match status" value="1"/>
</dbReference>
<evidence type="ECO:0000256" key="2">
    <source>
        <dbReference type="ARBA" id="ARBA00012438"/>
    </source>
</evidence>
<feature type="transmembrane region" description="Helical" evidence="5">
    <location>
        <begin position="6"/>
        <end position="24"/>
    </location>
</feature>
<dbReference type="EC" id="2.7.13.3" evidence="2"/>
<accession>A0A845AID4</accession>
<keyword evidence="8" id="KW-1185">Reference proteome</keyword>
<name>A0A845AID4_9SPHN</name>
<feature type="transmembrane region" description="Helical" evidence="5">
    <location>
        <begin position="254"/>
        <end position="274"/>
    </location>
</feature>
<dbReference type="SUPFAM" id="SSF55781">
    <property type="entry name" value="GAF domain-like"/>
    <property type="match status" value="1"/>
</dbReference>
<dbReference type="Gene3D" id="3.30.450.40">
    <property type="match status" value="1"/>
</dbReference>
<organism evidence="7 8">
    <name type="scientific">Qipengyuania algicida</name>
    <dbReference type="NCBI Taxonomy" id="1836209"/>
    <lineage>
        <taxon>Bacteria</taxon>
        <taxon>Pseudomonadati</taxon>
        <taxon>Pseudomonadota</taxon>
        <taxon>Alphaproteobacteria</taxon>
        <taxon>Sphingomonadales</taxon>
        <taxon>Erythrobacteraceae</taxon>
        <taxon>Qipengyuania</taxon>
    </lineage>
</organism>
<dbReference type="GO" id="GO:0007234">
    <property type="term" value="P:osmosensory signaling via phosphorelay pathway"/>
    <property type="evidence" value="ECO:0007669"/>
    <property type="project" value="TreeGrafter"/>
</dbReference>
<keyword evidence="5" id="KW-0472">Membrane</keyword>
<feature type="transmembrane region" description="Helical" evidence="5">
    <location>
        <begin position="158"/>
        <end position="179"/>
    </location>
</feature>
<gene>
    <name evidence="7" type="primary">prsK</name>
    <name evidence="7" type="ORF">GRI58_07140</name>
</gene>
<feature type="transmembrane region" description="Helical" evidence="5">
    <location>
        <begin position="36"/>
        <end position="55"/>
    </location>
</feature>
<dbReference type="GO" id="GO:0030295">
    <property type="term" value="F:protein kinase activator activity"/>
    <property type="evidence" value="ECO:0007669"/>
    <property type="project" value="TreeGrafter"/>
</dbReference>
<dbReference type="Proteomes" id="UP000439780">
    <property type="component" value="Unassembled WGS sequence"/>
</dbReference>
<dbReference type="InterPro" id="IPR003594">
    <property type="entry name" value="HATPase_dom"/>
</dbReference>
<dbReference type="SUPFAM" id="SSF55874">
    <property type="entry name" value="ATPase domain of HSP90 chaperone/DNA topoisomerase II/histidine kinase"/>
    <property type="match status" value="1"/>
</dbReference>
<feature type="transmembrane region" description="Helical" evidence="5">
    <location>
        <begin position="95"/>
        <end position="115"/>
    </location>
</feature>
<dbReference type="SMART" id="SM00387">
    <property type="entry name" value="HATPase_c"/>
    <property type="match status" value="1"/>
</dbReference>
<dbReference type="InterPro" id="IPR004358">
    <property type="entry name" value="Sig_transdc_His_kin-like_C"/>
</dbReference>
<evidence type="ECO:0000313" key="7">
    <source>
        <dbReference type="EMBL" id="MXP28595.1"/>
    </source>
</evidence>
<dbReference type="PROSITE" id="PS50109">
    <property type="entry name" value="HIS_KIN"/>
    <property type="match status" value="1"/>
</dbReference>
<dbReference type="RefSeq" id="WP_160752886.1">
    <property type="nucleotide sequence ID" value="NZ_WTYA01000004.1"/>
</dbReference>
<comment type="catalytic activity">
    <reaction evidence="1">
        <text>ATP + protein L-histidine = ADP + protein N-phospho-L-histidine.</text>
        <dbReference type="EC" id="2.7.13.3"/>
    </reaction>
</comment>
<dbReference type="InterPro" id="IPR005467">
    <property type="entry name" value="His_kinase_dom"/>
</dbReference>
<dbReference type="InterPro" id="IPR036890">
    <property type="entry name" value="HATPase_C_sf"/>
</dbReference>
<dbReference type="OrthoDB" id="9785691at2"/>
<dbReference type="PANTHER" id="PTHR42878">
    <property type="entry name" value="TWO-COMPONENT HISTIDINE KINASE"/>
    <property type="match status" value="1"/>
</dbReference>
<proteinExistence type="predicted"/>
<evidence type="ECO:0000256" key="3">
    <source>
        <dbReference type="ARBA" id="ARBA00022679"/>
    </source>
</evidence>
<dbReference type="GO" id="GO:0000156">
    <property type="term" value="F:phosphorelay response regulator activity"/>
    <property type="evidence" value="ECO:0007669"/>
    <property type="project" value="TreeGrafter"/>
</dbReference>
<evidence type="ECO:0000256" key="4">
    <source>
        <dbReference type="ARBA" id="ARBA00022777"/>
    </source>
</evidence>
<dbReference type="EMBL" id="WTYA01000004">
    <property type="protein sequence ID" value="MXP28595.1"/>
    <property type="molecule type" value="Genomic_DNA"/>
</dbReference>
<dbReference type="PANTHER" id="PTHR42878:SF14">
    <property type="entry name" value="OSMOLARITY TWO-COMPONENT SYSTEM PROTEIN SSK1"/>
    <property type="match status" value="1"/>
</dbReference>
<dbReference type="Gene3D" id="3.30.565.10">
    <property type="entry name" value="Histidine kinase-like ATPase, C-terminal domain"/>
    <property type="match status" value="1"/>
</dbReference>
<evidence type="ECO:0000259" key="6">
    <source>
        <dbReference type="PROSITE" id="PS50109"/>
    </source>
</evidence>
<dbReference type="InterPro" id="IPR050351">
    <property type="entry name" value="BphY/WalK/GraS-like"/>
</dbReference>
<feature type="transmembrane region" description="Helical" evidence="5">
    <location>
        <begin position="222"/>
        <end position="242"/>
    </location>
</feature>
<dbReference type="AlphaFoldDB" id="A0A845AID4"/>